<dbReference type="PANTHER" id="PTHR23195">
    <property type="entry name" value="YEATS DOMAIN"/>
    <property type="match status" value="1"/>
</dbReference>
<feature type="domain" description="YEATS" evidence="13">
    <location>
        <begin position="196"/>
        <end position="341"/>
    </location>
</feature>
<organism evidence="14">
    <name type="scientific">Tetraodon nigroviridis</name>
    <name type="common">Spotted green pufferfish</name>
    <name type="synonym">Chelonodon nigroviridis</name>
    <dbReference type="NCBI Taxonomy" id="99883"/>
    <lineage>
        <taxon>Eukaryota</taxon>
        <taxon>Metazoa</taxon>
        <taxon>Chordata</taxon>
        <taxon>Craniata</taxon>
        <taxon>Vertebrata</taxon>
        <taxon>Euteleostomi</taxon>
        <taxon>Actinopterygii</taxon>
        <taxon>Neopterygii</taxon>
        <taxon>Teleostei</taxon>
        <taxon>Neoteleostei</taxon>
        <taxon>Acanthomorphata</taxon>
        <taxon>Eupercaria</taxon>
        <taxon>Tetraodontiformes</taxon>
        <taxon>Tetradontoidea</taxon>
        <taxon>Tetraodontidae</taxon>
        <taxon>Tetraodon</taxon>
    </lineage>
</organism>
<feature type="compositionally biased region" description="Basic and acidic residues" evidence="12">
    <location>
        <begin position="152"/>
        <end position="167"/>
    </location>
</feature>
<dbReference type="Pfam" id="PF22951">
    <property type="entry name" value="3HBD"/>
    <property type="match status" value="1"/>
</dbReference>
<feature type="region of interest" description="Disordered" evidence="12">
    <location>
        <begin position="855"/>
        <end position="878"/>
    </location>
</feature>
<dbReference type="PROSITE" id="PS51037">
    <property type="entry name" value="YEATS"/>
    <property type="match status" value="1"/>
</dbReference>
<dbReference type="InterPro" id="IPR055129">
    <property type="entry name" value="YEATS_dom"/>
</dbReference>
<evidence type="ECO:0000256" key="7">
    <source>
        <dbReference type="ARBA" id="ARBA00060245"/>
    </source>
</evidence>
<accession>Q4RV90</accession>
<name>Q4RV90_TETNG</name>
<evidence type="ECO:0000313" key="14">
    <source>
        <dbReference type="EMBL" id="CAG07692.1"/>
    </source>
</evidence>
<feature type="compositionally biased region" description="Low complexity" evidence="12">
    <location>
        <begin position="855"/>
        <end position="875"/>
    </location>
</feature>
<dbReference type="InterPro" id="IPR055127">
    <property type="entry name" value="YEATS2_3HBD"/>
</dbReference>
<protein>
    <recommendedName>
        <fullName evidence="9">YEATS domain-containing protein 2</fullName>
    </recommendedName>
</protein>
<evidence type="ECO:0000256" key="4">
    <source>
        <dbReference type="ARBA" id="ARBA00022843"/>
    </source>
</evidence>
<comment type="function">
    <text evidence="7">Chromatin reader component of the ATAC complex, a complex with histone acetyltransferase activity on histones H3 and H4. YEATS2 specifically recognizes and binds histone H3 crotonylated at 'Lys-27' (H3K27cr). Crotonylation marks active promoters and enhancers and confers resistance to transcriptional repressors.</text>
</comment>
<gene>
    <name evidence="14" type="ORF">GSTENG00028450001</name>
</gene>
<feature type="region of interest" description="Disordered" evidence="12">
    <location>
        <begin position="746"/>
        <end position="773"/>
    </location>
</feature>
<dbReference type="OrthoDB" id="1741717at2759"/>
<feature type="compositionally biased region" description="Polar residues" evidence="12">
    <location>
        <begin position="119"/>
        <end position="128"/>
    </location>
</feature>
<evidence type="ECO:0000256" key="1">
    <source>
        <dbReference type="ARBA" id="ARBA00004123"/>
    </source>
</evidence>
<evidence type="ECO:0000256" key="6">
    <source>
        <dbReference type="ARBA" id="ARBA00023242"/>
    </source>
</evidence>
<keyword evidence="4" id="KW-0832">Ubl conjugation</keyword>
<evidence type="ECO:0000259" key="13">
    <source>
        <dbReference type="PROSITE" id="PS51037"/>
    </source>
</evidence>
<dbReference type="Pfam" id="PF03366">
    <property type="entry name" value="YEATS"/>
    <property type="match status" value="1"/>
</dbReference>
<dbReference type="GO" id="GO:0005634">
    <property type="term" value="C:nucleus"/>
    <property type="evidence" value="ECO:0007669"/>
    <property type="project" value="UniProtKB-SubCell"/>
</dbReference>
<feature type="compositionally biased region" description="Basic residues" evidence="12">
    <location>
        <begin position="1082"/>
        <end position="1091"/>
    </location>
</feature>
<dbReference type="EMBL" id="CAAE01014992">
    <property type="protein sequence ID" value="CAG07692.1"/>
    <property type="molecule type" value="Genomic_DNA"/>
</dbReference>
<reference evidence="14" key="2">
    <citation type="submission" date="2004-02" db="EMBL/GenBank/DDBJ databases">
        <authorList>
            <consortium name="Genoscope"/>
            <consortium name="Whitehead Institute Centre for Genome Research"/>
        </authorList>
    </citation>
    <scope>NUCLEOTIDE SEQUENCE</scope>
</reference>
<dbReference type="KEGG" id="tng:GSTEN00028450G001"/>
<evidence type="ECO:0000256" key="8">
    <source>
        <dbReference type="ARBA" id="ARBA00065122"/>
    </source>
</evidence>
<dbReference type="GO" id="GO:0070461">
    <property type="term" value="C:SAGA-type complex"/>
    <property type="evidence" value="ECO:0007669"/>
    <property type="project" value="UniProtKB-ARBA"/>
</dbReference>
<keyword evidence="2" id="KW-1017">Isopeptide bond</keyword>
<comment type="subunit">
    <text evidence="8">Component of the ADA2A-containing complex (ATAC), composed of KAT14, KAT2A, TADA2L, TADA3L, ZZ3, MBIP, WDR5, YEATS2, SGF29 and DR1.</text>
</comment>
<dbReference type="FunFam" id="2.60.40.1970:FF:000001">
    <property type="entry name" value="YEATS domain containing 2"/>
    <property type="match status" value="1"/>
</dbReference>
<dbReference type="Gene3D" id="2.60.40.1970">
    <property type="entry name" value="YEATS domain"/>
    <property type="match status" value="1"/>
</dbReference>
<feature type="region of interest" description="Disordered" evidence="12">
    <location>
        <begin position="1028"/>
        <end position="1131"/>
    </location>
</feature>
<feature type="region of interest" description="Disordered" evidence="12">
    <location>
        <begin position="344"/>
        <end position="414"/>
    </location>
</feature>
<sequence length="1310" mass="139556">MSGIKRKIEDGDPDYEDILLAQNSKRNKVEEHNAREATVRKIEAIIKEQFSLEMKNKEHEIDVISQRLNEARRMMDKLRACIVANYFANAGMTKVPEHASKSDPAVLNHPAIRRFLESPSRSSSPLNQGSETLSLGQSESESLSQQGDESEKDGVFREDGGRPEGRPGRNTGRDTFGVPSSLGAEHRVTYHTSGPEASRLYAKKTIVVGNVSKYIPPDKREESDQSTHKWMVYVRGSRKEPSIDHFVKKVWFFLHPSYKPNDLVEVSEPPFHLTRRGWGEFPVRIQIHFKDPRNKRVDIIHQLKLDRTYTGLQTLGAETVVDVELHRDTLVDDYIPLTSSSKLAHREAGPMVDPSQSLGHTASHNAHAPGADKVAVKVEAGRSADSSRSGLATGERTPTRPRAGDRITLGSHGNSAFQPITASCKIVPQCQAPSPAESPGKSFQPITMSCKIVSGGDVSAGRGFLLAFQSRFKHFRFFLPSRRLPHLHPEPLPAAPHAHHLHPRPQQTERLVGPQQPLHHRGQAGWHGYLVRRLRRSALAPDAPVSLACPCPSVLSRVASDTADPRESLCQTACRSGYSLPSPQSAHGHLPVLRGEDKKMCHKPKSCCVFHLFPFSSRMCKNLVQVIIKQEPGEVSPQQQQQQAVSTVTSQPQAGATVSHQFVAVKGGHMISMSAQKQAAGATATTAGKMLGIPVSSTLQSAVKQVAISSGQILVAKGSPSVSKVMGGKQVLAQGVAKAIVSGASGLSGQPATAKAAGGSSGKSGGQRSHTFIPRAPKTAFGEVFENIMNSVFFFSLVMATLQLPANNLANLANLPPGTKLYLTTNSKNPSGKGKLLLIPQGAILRASSASQQSQGASSAATGGSQTSSSSSSSSLPSNLSYTSYILKQTPQGTFLVGQPAQGTGKQGSSSSAGTAAAASPAAVTQQAIRVTAGQKAAILAQVVGSQGAQVKLSEGSVKTLTAAGHLSKPGTTTLRMTGGVITAATSTPGPPSTASGASNQQQASFSIFSFTLLTASCGCWKARLPAPLAAGGSQPGRRHQRCQKRQRHARRGPLEDSRNHSGQRHRELRSKSHSGLSRSRGNGRQRRHQHACGQHVQGRRRSGERAQRQRHVTGHHSFFSGRCGSRRGQDRSDTVRYAEAAVLGIIRPGFCPSCSPSCVGSAGMLKIHSGGPSSQQTVLTIPANQLKQLGVGSGSGGLQTILMPVGKGVCTAGTAGPGPAPAPGPAPVHAASAATTVKQEQGAENAAQDLINTEHIETMMQLLTAVVKKFPLIVPEKTEDSHPFCASSTEQYYSWTIGKRRASEVAASG</sequence>
<evidence type="ECO:0000256" key="11">
    <source>
        <dbReference type="SAM" id="Coils"/>
    </source>
</evidence>
<proteinExistence type="predicted"/>
<feature type="region of interest" description="Disordered" evidence="12">
    <location>
        <begin position="116"/>
        <end position="184"/>
    </location>
</feature>
<feature type="compositionally biased region" description="Basic residues" evidence="12">
    <location>
        <begin position="1062"/>
        <end position="1073"/>
    </location>
</feature>
<keyword evidence="5 11" id="KW-0175">Coiled coil</keyword>
<evidence type="ECO:0000256" key="5">
    <source>
        <dbReference type="ARBA" id="ARBA00023054"/>
    </source>
</evidence>
<dbReference type="InterPro" id="IPR005033">
    <property type="entry name" value="YEATS"/>
</dbReference>
<feature type="compositionally biased region" description="Low complexity" evidence="12">
    <location>
        <begin position="129"/>
        <end position="147"/>
    </location>
</feature>
<evidence type="ECO:0000256" key="9">
    <source>
        <dbReference type="ARBA" id="ARBA00068329"/>
    </source>
</evidence>
<keyword evidence="6 10" id="KW-0539">Nucleus</keyword>
<reference evidence="14" key="1">
    <citation type="journal article" date="2004" name="Nature">
        <title>Genome duplication in the teleost fish Tetraodon nigroviridis reveals the early vertebrate proto-karyotype.</title>
        <authorList>
            <person name="Jaillon O."/>
            <person name="Aury J.-M."/>
            <person name="Brunet F."/>
            <person name="Petit J.-L."/>
            <person name="Stange-Thomann N."/>
            <person name="Mauceli E."/>
            <person name="Bouneau L."/>
            <person name="Fischer C."/>
            <person name="Ozouf-Costaz C."/>
            <person name="Bernot A."/>
            <person name="Nicaud S."/>
            <person name="Jaffe D."/>
            <person name="Fisher S."/>
            <person name="Lutfalla G."/>
            <person name="Dossat C."/>
            <person name="Segurens B."/>
            <person name="Dasilva C."/>
            <person name="Salanoubat M."/>
            <person name="Levy M."/>
            <person name="Boudet N."/>
            <person name="Castellano S."/>
            <person name="Anthouard V."/>
            <person name="Jubin C."/>
            <person name="Castelli V."/>
            <person name="Katinka M."/>
            <person name="Vacherie B."/>
            <person name="Biemont C."/>
            <person name="Skalli Z."/>
            <person name="Cattolico L."/>
            <person name="Poulain J."/>
            <person name="De Berardinis V."/>
            <person name="Cruaud C."/>
            <person name="Duprat S."/>
            <person name="Brottier P."/>
            <person name="Coutanceau J.-P."/>
            <person name="Gouzy J."/>
            <person name="Parra G."/>
            <person name="Lardier G."/>
            <person name="Chapple C."/>
            <person name="McKernan K.J."/>
            <person name="McEwan P."/>
            <person name="Bosak S."/>
            <person name="Kellis M."/>
            <person name="Volff J.-N."/>
            <person name="Guigo R."/>
            <person name="Zody M.C."/>
            <person name="Mesirov J."/>
            <person name="Lindblad-Toh K."/>
            <person name="Birren B."/>
            <person name="Nusbaum C."/>
            <person name="Kahn D."/>
            <person name="Robinson-Rechavi M."/>
            <person name="Laudet V."/>
            <person name="Schachter V."/>
            <person name="Quetier F."/>
            <person name="Saurin W."/>
            <person name="Scarpelli C."/>
            <person name="Wincker P."/>
            <person name="Lander E.S."/>
            <person name="Weissenbach J."/>
            <person name="Roest Crollius H."/>
        </authorList>
    </citation>
    <scope>NUCLEOTIDE SEQUENCE [LARGE SCALE GENOMIC DNA]</scope>
</reference>
<keyword evidence="3" id="KW-0597">Phosphoprotein</keyword>
<comment type="subcellular location">
    <subcellularLocation>
        <location evidence="1 10">Nucleus</location>
    </subcellularLocation>
</comment>
<evidence type="ECO:0000256" key="12">
    <source>
        <dbReference type="SAM" id="MobiDB-lite"/>
    </source>
</evidence>
<dbReference type="GO" id="GO:0006355">
    <property type="term" value="P:regulation of DNA-templated transcription"/>
    <property type="evidence" value="ECO:0007669"/>
    <property type="project" value="InterPro"/>
</dbReference>
<evidence type="ECO:0000256" key="10">
    <source>
        <dbReference type="PROSITE-ProRule" id="PRU00376"/>
    </source>
</evidence>
<feature type="compositionally biased region" description="Basic residues" evidence="12">
    <location>
        <begin position="1037"/>
        <end position="1052"/>
    </location>
</feature>
<feature type="coiled-coil region" evidence="11">
    <location>
        <begin position="47"/>
        <end position="74"/>
    </location>
</feature>
<feature type="compositionally biased region" description="Polar residues" evidence="12">
    <location>
        <begin position="354"/>
        <end position="364"/>
    </location>
</feature>
<evidence type="ECO:0000256" key="3">
    <source>
        <dbReference type="ARBA" id="ARBA00022553"/>
    </source>
</evidence>
<dbReference type="CDD" id="cd16907">
    <property type="entry name" value="YEATS_YEATS2_like"/>
    <property type="match status" value="1"/>
</dbReference>
<dbReference type="GO" id="GO:0051726">
    <property type="term" value="P:regulation of cell cycle"/>
    <property type="evidence" value="ECO:0007669"/>
    <property type="project" value="UniProtKB-ARBA"/>
</dbReference>
<evidence type="ECO:0000256" key="2">
    <source>
        <dbReference type="ARBA" id="ARBA00022499"/>
    </source>
</evidence>
<dbReference type="InterPro" id="IPR038704">
    <property type="entry name" value="YEAST_sf"/>
</dbReference>